<reference evidence="2" key="1">
    <citation type="journal article" date="2015" name="Nature">
        <title>Complex archaea that bridge the gap between prokaryotes and eukaryotes.</title>
        <authorList>
            <person name="Spang A."/>
            <person name="Saw J.H."/>
            <person name="Jorgensen S.L."/>
            <person name="Zaremba-Niedzwiedzka K."/>
            <person name="Martijn J."/>
            <person name="Lind A.E."/>
            <person name="van Eijk R."/>
            <person name="Schleper C."/>
            <person name="Guy L."/>
            <person name="Ettema T.J."/>
        </authorList>
    </citation>
    <scope>NUCLEOTIDE SEQUENCE</scope>
</reference>
<dbReference type="AlphaFoldDB" id="A0A0F9GY92"/>
<feature type="compositionally biased region" description="Polar residues" evidence="1">
    <location>
        <begin position="13"/>
        <end position="28"/>
    </location>
</feature>
<organism evidence="2">
    <name type="scientific">marine sediment metagenome</name>
    <dbReference type="NCBI Taxonomy" id="412755"/>
    <lineage>
        <taxon>unclassified sequences</taxon>
        <taxon>metagenomes</taxon>
        <taxon>ecological metagenomes</taxon>
    </lineage>
</organism>
<protein>
    <submittedName>
        <fullName evidence="2">Uncharacterized protein</fullName>
    </submittedName>
</protein>
<sequence>MAVENYTPKAVVSHTQSRSASHTQTDTGDGTEAYDNDFGTNYGTKSKRGSGGGNTTTATCNSEHTWTTSITVPKIKVYVYSAGKAEGNYAEVNNTVYVDLKISGAWTRIATATRSGTGSSGTLYETTLNTT</sequence>
<feature type="region of interest" description="Disordered" evidence="1">
    <location>
        <begin position="1"/>
        <end position="63"/>
    </location>
</feature>
<feature type="non-terminal residue" evidence="2">
    <location>
        <position position="131"/>
    </location>
</feature>
<evidence type="ECO:0000313" key="2">
    <source>
        <dbReference type="EMBL" id="KKM03759.1"/>
    </source>
</evidence>
<name>A0A0F9GY92_9ZZZZ</name>
<comment type="caution">
    <text evidence="2">The sequence shown here is derived from an EMBL/GenBank/DDBJ whole genome shotgun (WGS) entry which is preliminary data.</text>
</comment>
<gene>
    <name evidence="2" type="ORF">LCGC14_1771170</name>
</gene>
<dbReference type="EMBL" id="LAZR01016608">
    <property type="protein sequence ID" value="KKM03759.1"/>
    <property type="molecule type" value="Genomic_DNA"/>
</dbReference>
<evidence type="ECO:0000256" key="1">
    <source>
        <dbReference type="SAM" id="MobiDB-lite"/>
    </source>
</evidence>
<proteinExistence type="predicted"/>
<accession>A0A0F9GY92</accession>